<evidence type="ECO:0008006" key="9">
    <source>
        <dbReference type="Google" id="ProtNLM"/>
    </source>
</evidence>
<evidence type="ECO:0000256" key="6">
    <source>
        <dbReference type="SAM" id="Phobius"/>
    </source>
</evidence>
<keyword evidence="4 6" id="KW-1133">Transmembrane helix</keyword>
<accession>A0A3B0QAG3</accession>
<feature type="transmembrane region" description="Helical" evidence="6">
    <location>
        <begin position="6"/>
        <end position="31"/>
    </location>
</feature>
<keyword evidence="8" id="KW-1185">Reference proteome</keyword>
<proteinExistence type="inferred from homology"/>
<dbReference type="RefSeq" id="WP_117275137.1">
    <property type="nucleotide sequence ID" value="NZ_CP114370.1"/>
</dbReference>
<dbReference type="EMBL" id="LS991951">
    <property type="protein sequence ID" value="SYV97141.1"/>
    <property type="molecule type" value="Genomic_DNA"/>
</dbReference>
<sequence length="80" mass="9201">MVELGTGYFILMIIMVVIGVAATAAIVTFFLTKRFFEKQLRENPPVNEKMIRVMFAQMGRKASETQIRQIMRSMKNAKDN</sequence>
<protein>
    <recommendedName>
        <fullName evidence="9">YneF family protein</fullName>
    </recommendedName>
</protein>
<evidence type="ECO:0000256" key="3">
    <source>
        <dbReference type="ARBA" id="ARBA00022692"/>
    </source>
</evidence>
<keyword evidence="3 6" id="KW-0812">Transmembrane</keyword>
<dbReference type="InterPro" id="IPR005359">
    <property type="entry name" value="UPF0154"/>
</dbReference>
<name>A0A3B0QAG3_9BACT</name>
<comment type="subcellular location">
    <subcellularLocation>
        <location evidence="1">Membrane</location>
        <topology evidence="1">Single-pass membrane protein</topology>
    </subcellularLocation>
</comment>
<dbReference type="OrthoDB" id="1769076at2"/>
<gene>
    <name evidence="7" type="ORF">NCTC10132_00500</name>
</gene>
<dbReference type="AlphaFoldDB" id="A0A3B0QAG3"/>
<dbReference type="Pfam" id="PF03672">
    <property type="entry name" value="UPF0154"/>
    <property type="match status" value="1"/>
</dbReference>
<keyword evidence="5 6" id="KW-0472">Membrane</keyword>
<evidence type="ECO:0000256" key="2">
    <source>
        <dbReference type="ARBA" id="ARBA00006694"/>
    </source>
</evidence>
<evidence type="ECO:0000256" key="4">
    <source>
        <dbReference type="ARBA" id="ARBA00022989"/>
    </source>
</evidence>
<dbReference type="GO" id="GO:0016020">
    <property type="term" value="C:membrane"/>
    <property type="evidence" value="ECO:0007669"/>
    <property type="project" value="UniProtKB-SubCell"/>
</dbReference>
<evidence type="ECO:0000256" key="5">
    <source>
        <dbReference type="ARBA" id="ARBA00023136"/>
    </source>
</evidence>
<evidence type="ECO:0000313" key="7">
    <source>
        <dbReference type="EMBL" id="SYV97141.1"/>
    </source>
</evidence>
<evidence type="ECO:0000256" key="1">
    <source>
        <dbReference type="ARBA" id="ARBA00004167"/>
    </source>
</evidence>
<comment type="similarity">
    <text evidence="2">Belongs to the UPF0154 family.</text>
</comment>
<reference evidence="8" key="1">
    <citation type="submission" date="2018-06" db="EMBL/GenBank/DDBJ databases">
        <authorList>
            <consortium name="Pathogen Informatics"/>
        </authorList>
    </citation>
    <scope>NUCLEOTIDE SEQUENCE [LARGE SCALE GENOMIC DNA]</scope>
    <source>
        <strain evidence="8">NCTC10132</strain>
    </source>
</reference>
<evidence type="ECO:0000313" key="8">
    <source>
        <dbReference type="Proteomes" id="UP000257559"/>
    </source>
</evidence>
<organism evidence="7 8">
    <name type="scientific">Mycoplasmopsis edwardii</name>
    <dbReference type="NCBI Taxonomy" id="53558"/>
    <lineage>
        <taxon>Bacteria</taxon>
        <taxon>Bacillati</taxon>
        <taxon>Mycoplasmatota</taxon>
        <taxon>Mycoplasmoidales</taxon>
        <taxon>Metamycoplasmataceae</taxon>
        <taxon>Mycoplasmopsis</taxon>
    </lineage>
</organism>
<dbReference type="KEGG" id="medw:NCTC10132_00500"/>
<dbReference type="Proteomes" id="UP000257559">
    <property type="component" value="Chromosome"/>
</dbReference>